<gene>
    <name evidence="2" type="ORF">FIBSPDRAFT_864661</name>
    <name evidence="1" type="ORF">FIBSPDRAFT_865206</name>
</gene>
<evidence type="ECO:0000313" key="2">
    <source>
        <dbReference type="EMBL" id="KZP17670.1"/>
    </source>
</evidence>
<keyword evidence="3" id="KW-1185">Reference proteome</keyword>
<accession>A0A166FW39</accession>
<evidence type="ECO:0000313" key="1">
    <source>
        <dbReference type="EMBL" id="KZP17226.1"/>
    </source>
</evidence>
<evidence type="ECO:0000313" key="3">
    <source>
        <dbReference type="Proteomes" id="UP000076532"/>
    </source>
</evidence>
<protein>
    <submittedName>
        <fullName evidence="1">Uncharacterized protein</fullName>
    </submittedName>
</protein>
<sequence>MISSSDEDGVSEVHRRVGTEYAFSASRHMSWMVFLISPLRFPRQSWRFGFKVRTLKRCDLV</sequence>
<dbReference type="Proteomes" id="UP000076532">
    <property type="component" value="Unassembled WGS sequence"/>
</dbReference>
<name>A0A166FW39_9AGAM</name>
<proteinExistence type="predicted"/>
<dbReference type="AlphaFoldDB" id="A0A166FW39"/>
<organism evidence="1 3">
    <name type="scientific">Athelia psychrophila</name>
    <dbReference type="NCBI Taxonomy" id="1759441"/>
    <lineage>
        <taxon>Eukaryota</taxon>
        <taxon>Fungi</taxon>
        <taxon>Dikarya</taxon>
        <taxon>Basidiomycota</taxon>
        <taxon>Agaricomycotina</taxon>
        <taxon>Agaricomycetes</taxon>
        <taxon>Agaricomycetidae</taxon>
        <taxon>Atheliales</taxon>
        <taxon>Atheliaceae</taxon>
        <taxon>Athelia</taxon>
    </lineage>
</organism>
<reference evidence="1 3" key="1">
    <citation type="journal article" date="2016" name="Mol. Biol. Evol.">
        <title>Comparative Genomics of Early-Diverging Mushroom-Forming Fungi Provides Insights into the Origins of Lignocellulose Decay Capabilities.</title>
        <authorList>
            <person name="Nagy L.G."/>
            <person name="Riley R."/>
            <person name="Tritt A."/>
            <person name="Adam C."/>
            <person name="Daum C."/>
            <person name="Floudas D."/>
            <person name="Sun H."/>
            <person name="Yadav J.S."/>
            <person name="Pangilinan J."/>
            <person name="Larsson K.H."/>
            <person name="Matsuura K."/>
            <person name="Barry K."/>
            <person name="Labutti K."/>
            <person name="Kuo R."/>
            <person name="Ohm R.A."/>
            <person name="Bhattacharya S.S."/>
            <person name="Shirouzu T."/>
            <person name="Yoshinaga Y."/>
            <person name="Martin F.M."/>
            <person name="Grigoriev I.V."/>
            <person name="Hibbett D.S."/>
        </authorList>
    </citation>
    <scope>NUCLEOTIDE SEQUENCE [LARGE SCALE GENOMIC DNA]</scope>
    <source>
        <strain evidence="1 3">CBS 109695</strain>
    </source>
</reference>
<dbReference type="EMBL" id="KV417585">
    <property type="protein sequence ID" value="KZP17226.1"/>
    <property type="molecule type" value="Genomic_DNA"/>
</dbReference>
<dbReference type="EMBL" id="KV417580">
    <property type="protein sequence ID" value="KZP17670.1"/>
    <property type="molecule type" value="Genomic_DNA"/>
</dbReference>